<dbReference type="VEuPathDB" id="FungiDB:SPPG_06630"/>
<dbReference type="GO" id="GO:0016462">
    <property type="term" value="F:pyrophosphatase activity"/>
    <property type="evidence" value="ECO:0007669"/>
    <property type="project" value="UniProtKB-ARBA"/>
</dbReference>
<accession>A0A0L0H9K0</accession>
<evidence type="ECO:0000313" key="5">
    <source>
        <dbReference type="Proteomes" id="UP000053201"/>
    </source>
</evidence>
<sequence length="230" mass="25122">MSSPKLLKPEDIATAVRWTPQVSFAPLSQPRWLGLAEASFDDPSGQSRKWEVCERIHKGPITGKAKDVDAVDVVATIRASASQQTNGFPTEDTILLVLQFRPPTGGWTLEFPSGLLDNGETPETAALRELQEETGYTGTVVAVGPSITYEPGITSSCSKMVTVEVNPEDPLNAKPVIRRDADEWSLNPVALPVNKLLQTLHKLQESCPNLRIDSRLYCFAAGLHFAGRTR</sequence>
<dbReference type="PANTHER" id="PTHR11839">
    <property type="entry name" value="UDP/ADP-SUGAR PYROPHOSPHATASE"/>
    <property type="match status" value="1"/>
</dbReference>
<dbReference type="FunCoup" id="A0A0L0H9K0">
    <property type="interactions" value="461"/>
</dbReference>
<dbReference type="PROSITE" id="PS51462">
    <property type="entry name" value="NUDIX"/>
    <property type="match status" value="1"/>
</dbReference>
<keyword evidence="1 2" id="KW-0378">Hydrolase</keyword>
<evidence type="ECO:0000256" key="2">
    <source>
        <dbReference type="RuleBase" id="RU003476"/>
    </source>
</evidence>
<dbReference type="GO" id="GO:0019693">
    <property type="term" value="P:ribose phosphate metabolic process"/>
    <property type="evidence" value="ECO:0007669"/>
    <property type="project" value="TreeGrafter"/>
</dbReference>
<dbReference type="EMBL" id="KQ257461">
    <property type="protein sequence ID" value="KNC98230.1"/>
    <property type="molecule type" value="Genomic_DNA"/>
</dbReference>
<dbReference type="eggNOG" id="KOG3041">
    <property type="taxonomic scope" value="Eukaryota"/>
</dbReference>
<evidence type="ECO:0000259" key="3">
    <source>
        <dbReference type="PROSITE" id="PS51462"/>
    </source>
</evidence>
<feature type="domain" description="Nudix hydrolase" evidence="3">
    <location>
        <begin position="66"/>
        <end position="211"/>
    </location>
</feature>
<dbReference type="Pfam" id="PF00293">
    <property type="entry name" value="NUDIX"/>
    <property type="match status" value="1"/>
</dbReference>
<dbReference type="PRINTS" id="PR00502">
    <property type="entry name" value="NUDIXFAMILY"/>
</dbReference>
<dbReference type="OrthoDB" id="10249920at2759"/>
<reference evidence="4 5" key="1">
    <citation type="submission" date="2009-08" db="EMBL/GenBank/DDBJ databases">
        <title>The Genome Sequence of Spizellomyces punctatus strain DAOM BR117.</title>
        <authorList>
            <consortium name="The Broad Institute Genome Sequencing Platform"/>
            <person name="Russ C."/>
            <person name="Cuomo C."/>
            <person name="Shea T."/>
            <person name="Young S.K."/>
            <person name="Zeng Q."/>
            <person name="Koehrsen M."/>
            <person name="Haas B."/>
            <person name="Borodovsky M."/>
            <person name="Guigo R."/>
            <person name="Alvarado L."/>
            <person name="Berlin A."/>
            <person name="Bochicchio J."/>
            <person name="Borenstein D."/>
            <person name="Chapman S."/>
            <person name="Chen Z."/>
            <person name="Engels R."/>
            <person name="Freedman E."/>
            <person name="Gellesch M."/>
            <person name="Goldberg J."/>
            <person name="Griggs A."/>
            <person name="Gujja S."/>
            <person name="Heiman D."/>
            <person name="Hepburn T."/>
            <person name="Howarth C."/>
            <person name="Jen D."/>
            <person name="Larson L."/>
            <person name="Lewis B."/>
            <person name="Mehta T."/>
            <person name="Park D."/>
            <person name="Pearson M."/>
            <person name="Roberts A."/>
            <person name="Saif S."/>
            <person name="Shenoy N."/>
            <person name="Sisk P."/>
            <person name="Stolte C."/>
            <person name="Sykes S."/>
            <person name="Thomson T."/>
            <person name="Walk T."/>
            <person name="White J."/>
            <person name="Yandava C."/>
            <person name="Burger G."/>
            <person name="Gray M.W."/>
            <person name="Holland P.W.H."/>
            <person name="King N."/>
            <person name="Lang F.B.F."/>
            <person name="Roger A.J."/>
            <person name="Ruiz-Trillo I."/>
            <person name="Lander E."/>
            <person name="Nusbaum C."/>
        </authorList>
    </citation>
    <scope>NUCLEOTIDE SEQUENCE [LARGE SCALE GENOMIC DNA]</scope>
    <source>
        <strain evidence="4 5">DAOM BR117</strain>
    </source>
</reference>
<dbReference type="InterPro" id="IPR020084">
    <property type="entry name" value="NUDIX_hydrolase_CS"/>
</dbReference>
<dbReference type="GO" id="GO:0006753">
    <property type="term" value="P:nucleoside phosphate metabolic process"/>
    <property type="evidence" value="ECO:0007669"/>
    <property type="project" value="TreeGrafter"/>
</dbReference>
<dbReference type="Proteomes" id="UP000053201">
    <property type="component" value="Unassembled WGS sequence"/>
</dbReference>
<proteinExistence type="inferred from homology"/>
<dbReference type="Gene3D" id="3.90.79.10">
    <property type="entry name" value="Nucleoside Triphosphate Pyrophosphohydrolase"/>
    <property type="match status" value="1"/>
</dbReference>
<comment type="similarity">
    <text evidence="2">Belongs to the Nudix hydrolase family.</text>
</comment>
<dbReference type="OMA" id="AKLYHWA"/>
<dbReference type="InterPro" id="IPR015797">
    <property type="entry name" value="NUDIX_hydrolase-like_dom_sf"/>
</dbReference>
<keyword evidence="5" id="KW-1185">Reference proteome</keyword>
<dbReference type="SUPFAM" id="SSF55811">
    <property type="entry name" value="Nudix"/>
    <property type="match status" value="1"/>
</dbReference>
<protein>
    <recommendedName>
        <fullName evidence="3">Nudix hydrolase domain-containing protein</fullName>
    </recommendedName>
</protein>
<name>A0A0L0H9K0_SPIPD</name>
<evidence type="ECO:0000256" key="1">
    <source>
        <dbReference type="ARBA" id="ARBA00022801"/>
    </source>
</evidence>
<organism evidence="4 5">
    <name type="scientific">Spizellomyces punctatus (strain DAOM BR117)</name>
    <dbReference type="NCBI Taxonomy" id="645134"/>
    <lineage>
        <taxon>Eukaryota</taxon>
        <taxon>Fungi</taxon>
        <taxon>Fungi incertae sedis</taxon>
        <taxon>Chytridiomycota</taxon>
        <taxon>Chytridiomycota incertae sedis</taxon>
        <taxon>Chytridiomycetes</taxon>
        <taxon>Spizellomycetales</taxon>
        <taxon>Spizellomycetaceae</taxon>
        <taxon>Spizellomyces</taxon>
    </lineage>
</organism>
<dbReference type="PANTHER" id="PTHR11839:SF1">
    <property type="entry name" value="ADP-SUGAR PYROPHOSPHATASE"/>
    <property type="match status" value="1"/>
</dbReference>
<dbReference type="STRING" id="645134.A0A0L0H9K0"/>
<dbReference type="InterPro" id="IPR000086">
    <property type="entry name" value="NUDIX_hydrolase_dom"/>
</dbReference>
<evidence type="ECO:0000313" key="4">
    <source>
        <dbReference type="EMBL" id="KNC98230.1"/>
    </source>
</evidence>
<dbReference type="PROSITE" id="PS00893">
    <property type="entry name" value="NUDIX_BOX"/>
    <property type="match status" value="1"/>
</dbReference>
<dbReference type="AlphaFoldDB" id="A0A0L0H9K0"/>
<dbReference type="InterPro" id="IPR020476">
    <property type="entry name" value="Nudix_hydrolase"/>
</dbReference>
<dbReference type="RefSeq" id="XP_016606270.1">
    <property type="nucleotide sequence ID" value="XM_016754830.1"/>
</dbReference>
<dbReference type="GeneID" id="27689921"/>
<dbReference type="CDD" id="cd18888">
    <property type="entry name" value="NUDIX_ADPRase_Nudt5"/>
    <property type="match status" value="1"/>
</dbReference>
<gene>
    <name evidence="4" type="ORF">SPPG_06630</name>
</gene>
<dbReference type="InParanoid" id="A0A0L0H9K0"/>